<evidence type="ECO:0000256" key="2">
    <source>
        <dbReference type="ARBA" id="ARBA00004922"/>
    </source>
</evidence>
<evidence type="ECO:0000313" key="11">
    <source>
        <dbReference type="EMBL" id="KAL1529587.1"/>
    </source>
</evidence>
<comment type="similarity">
    <text evidence="7">Belongs to the glycosyltransferase 68 family.</text>
</comment>
<protein>
    <recommendedName>
        <fullName evidence="8">GDP-fucose protein O-fucosyltransferase 2</fullName>
    </recommendedName>
</protein>
<dbReference type="GO" id="GO:0006004">
    <property type="term" value="P:fucose metabolic process"/>
    <property type="evidence" value="ECO:0007669"/>
    <property type="project" value="UniProtKB-KW"/>
</dbReference>
<dbReference type="PANTHER" id="PTHR13398">
    <property type="entry name" value="GDP-FUCOSE PROTEIN O-FUCOSYLTRANSFERASE 2"/>
    <property type="match status" value="1"/>
</dbReference>
<keyword evidence="12" id="KW-1185">Reference proteome</keyword>
<evidence type="ECO:0000256" key="9">
    <source>
        <dbReference type="SAM" id="MobiDB-lite"/>
    </source>
</evidence>
<feature type="compositionally biased region" description="Polar residues" evidence="9">
    <location>
        <begin position="1"/>
        <end position="14"/>
    </location>
</feature>
<evidence type="ECO:0000256" key="6">
    <source>
        <dbReference type="ARBA" id="ARBA00023277"/>
    </source>
</evidence>
<dbReference type="AlphaFoldDB" id="A0AB34K8D6"/>
<evidence type="ECO:0000313" key="12">
    <source>
        <dbReference type="Proteomes" id="UP001515480"/>
    </source>
</evidence>
<feature type="region of interest" description="Disordered" evidence="9">
    <location>
        <begin position="213"/>
        <end position="243"/>
    </location>
</feature>
<feature type="compositionally biased region" description="Basic and acidic residues" evidence="9">
    <location>
        <begin position="98"/>
        <end position="121"/>
    </location>
</feature>
<dbReference type="GO" id="GO:0046922">
    <property type="term" value="F:peptide-O-fucosyltransferase activity"/>
    <property type="evidence" value="ECO:0007669"/>
    <property type="project" value="InterPro"/>
</dbReference>
<dbReference type="GO" id="GO:0005783">
    <property type="term" value="C:endoplasmic reticulum"/>
    <property type="evidence" value="ECO:0007669"/>
    <property type="project" value="UniProtKB-SubCell"/>
</dbReference>
<evidence type="ECO:0000256" key="8">
    <source>
        <dbReference type="ARBA" id="ARBA00026232"/>
    </source>
</evidence>
<dbReference type="Pfam" id="PF10250">
    <property type="entry name" value="O-FucT"/>
    <property type="match status" value="1"/>
</dbReference>
<comment type="caution">
    <text evidence="11">The sequence shown here is derived from an EMBL/GenBank/DDBJ whole genome shotgun (WGS) entry which is preliminary data.</text>
</comment>
<evidence type="ECO:0000256" key="4">
    <source>
        <dbReference type="ARBA" id="ARBA00022824"/>
    </source>
</evidence>
<dbReference type="Gene3D" id="3.40.50.11350">
    <property type="match status" value="1"/>
</dbReference>
<evidence type="ECO:0000256" key="7">
    <source>
        <dbReference type="ARBA" id="ARBA00025803"/>
    </source>
</evidence>
<dbReference type="EMBL" id="JBGBPQ010000001">
    <property type="protein sequence ID" value="KAL1529587.1"/>
    <property type="molecule type" value="Genomic_DNA"/>
</dbReference>
<feature type="compositionally biased region" description="Pro residues" evidence="9">
    <location>
        <begin position="221"/>
        <end position="234"/>
    </location>
</feature>
<evidence type="ECO:0000256" key="3">
    <source>
        <dbReference type="ARBA" id="ARBA00022679"/>
    </source>
</evidence>
<keyword evidence="4" id="KW-0256">Endoplasmic reticulum</keyword>
<evidence type="ECO:0000256" key="10">
    <source>
        <dbReference type="SAM" id="Phobius"/>
    </source>
</evidence>
<dbReference type="Proteomes" id="UP001515480">
    <property type="component" value="Unassembled WGS sequence"/>
</dbReference>
<evidence type="ECO:0000256" key="5">
    <source>
        <dbReference type="ARBA" id="ARBA00023253"/>
    </source>
</evidence>
<dbReference type="Gene3D" id="3.40.50.11340">
    <property type="match status" value="1"/>
</dbReference>
<keyword evidence="10" id="KW-0472">Membrane</keyword>
<evidence type="ECO:0000256" key="1">
    <source>
        <dbReference type="ARBA" id="ARBA00004240"/>
    </source>
</evidence>
<accession>A0AB34K8D6</accession>
<keyword evidence="6" id="KW-0119">Carbohydrate metabolism</keyword>
<keyword evidence="3" id="KW-0808">Transferase</keyword>
<dbReference type="InterPro" id="IPR045130">
    <property type="entry name" value="OFUT2-like"/>
</dbReference>
<feature type="region of interest" description="Disordered" evidence="9">
    <location>
        <begin position="274"/>
        <end position="307"/>
    </location>
</feature>
<gene>
    <name evidence="11" type="ORF">AB1Y20_000530</name>
</gene>
<dbReference type="InterPro" id="IPR019378">
    <property type="entry name" value="GDP-Fuc_O-FucTrfase"/>
</dbReference>
<feature type="transmembrane region" description="Helical" evidence="10">
    <location>
        <begin position="179"/>
        <end position="199"/>
    </location>
</feature>
<keyword evidence="10" id="KW-1133">Transmembrane helix</keyword>
<sequence length="725" mass="81141">MVRQGSFQRFQTERCTPGGAAARRRARGEAGPPPRLASPEESARIKRRSLSSTASPSLQPQCATTSSRARDTLSIVLMSVMKRTLTCPEPQSCVDRALRNPNHVDRRQVSLDSHLERDVSGKRKSTKHASPKVDQPNDPPNDDQPLTPARLQALLPDFTGARRCCRAAGGILRHATRKLLPCIVFLAVFFCLFGIAVIGSTARVTTNPIKAGLRPSSPAGRIPPSPALSPPSPPVKEQKPGSSLFMDPQLELVTQERDVDNEMVDFDQKGKRVRHKRFVPYNHPPDQQEEATKHSGKGAGKDAKGWSVGNELRDADFARTKSPKEANLPLGVRRAGAATRGVNRSRTLPIQKPLKSAPRQRKGPQIEPDANLDVRALRKRYAHRKFLFPLLDQGPNNQYLQFRVALARARALNRTIVLPLWLPHNPKFQHFHPGAPPVPSRDKKLDQISYPFDSTFDPVAISKYVRTLDLKTFITLSGGKLELCLGHEDGDKFESYLRHSGVNCSSYTTNMDLVHSDMRFLGFHQYDKDVGTRDKFYEYLKWSPRVVEVVNWISGLLFNGSSYVASHIRVADAHWEHSDCKHTISGVPVPSVSCGDGINVINYSSIAQEIWYTMQRTGYTETIFVATNMNCSDQRIVRSVIARMLYQRSVRLVCPKQLLQERLGDDNYMISLIEQEMCARANAFIGSKYSTWTDTVKGLRAYRHGDSASGPENFLFEELYAVGVR</sequence>
<feature type="compositionally biased region" description="Polar residues" evidence="9">
    <location>
        <begin position="50"/>
        <end position="67"/>
    </location>
</feature>
<comment type="subcellular location">
    <subcellularLocation>
        <location evidence="1">Endoplasmic reticulum</location>
    </subcellularLocation>
</comment>
<keyword evidence="5" id="KW-0294">Fucose metabolism</keyword>
<proteinExistence type="inferred from homology"/>
<feature type="region of interest" description="Disordered" evidence="9">
    <location>
        <begin position="1"/>
        <end position="68"/>
    </location>
</feature>
<reference evidence="11 12" key="1">
    <citation type="journal article" date="2024" name="Science">
        <title>Giant polyketide synthase enzymes in the biosynthesis of giant marine polyether toxins.</title>
        <authorList>
            <person name="Fallon T.R."/>
            <person name="Shende V.V."/>
            <person name="Wierzbicki I.H."/>
            <person name="Pendleton A.L."/>
            <person name="Watervoot N.F."/>
            <person name="Auber R.P."/>
            <person name="Gonzalez D.J."/>
            <person name="Wisecaver J.H."/>
            <person name="Moore B.S."/>
        </authorList>
    </citation>
    <scope>NUCLEOTIDE SEQUENCE [LARGE SCALE GENOMIC DNA]</scope>
    <source>
        <strain evidence="11 12">12B1</strain>
    </source>
</reference>
<feature type="region of interest" description="Disordered" evidence="9">
    <location>
        <begin position="98"/>
        <end position="148"/>
    </location>
</feature>
<organism evidence="11 12">
    <name type="scientific">Prymnesium parvum</name>
    <name type="common">Toxic golden alga</name>
    <dbReference type="NCBI Taxonomy" id="97485"/>
    <lineage>
        <taxon>Eukaryota</taxon>
        <taxon>Haptista</taxon>
        <taxon>Haptophyta</taxon>
        <taxon>Prymnesiophyceae</taxon>
        <taxon>Prymnesiales</taxon>
        <taxon>Prymnesiaceae</taxon>
        <taxon>Prymnesium</taxon>
    </lineage>
</organism>
<dbReference type="PANTHER" id="PTHR13398:SF0">
    <property type="entry name" value="GDP-FUCOSE PROTEIN O-FUCOSYLTRANSFERASE 2"/>
    <property type="match status" value="1"/>
</dbReference>
<keyword evidence="10" id="KW-0812">Transmembrane</keyword>
<name>A0AB34K8D6_PRYPA</name>
<comment type="pathway">
    <text evidence="2">Protein modification; protein glycosylation.</text>
</comment>
<dbReference type="CDD" id="cd11296">
    <property type="entry name" value="O-FucT_like"/>
    <property type="match status" value="1"/>
</dbReference>